<comment type="caution">
    <text evidence="2">The sequence shown here is derived from an EMBL/GenBank/DDBJ whole genome shotgun (WGS) entry which is preliminary data.</text>
</comment>
<sequence length="135" mass="15636">MNNELKELISELNAIVLYGIFDAPGHVAFPPILEGTAVIYIDNKLTECQQKTVLIHELGHIAKQREEKELYDATMSMKMKMEYGANKFMIKYLFSNYIDVTGDDPHSVNYLEFMRQNDIPSRDENIVREVILNYS</sequence>
<name>A0A7W3YMT7_9LACO</name>
<dbReference type="Proteomes" id="UP000517106">
    <property type="component" value="Unassembled WGS sequence"/>
</dbReference>
<feature type="domain" description="IrrE N-terminal-like" evidence="1">
    <location>
        <begin position="35"/>
        <end position="93"/>
    </location>
</feature>
<reference evidence="2 3" key="1">
    <citation type="submission" date="2020-07" db="EMBL/GenBank/DDBJ databases">
        <title>Description of Limosilactobacillus balticus sp. nov., Limosilactobacillus agrestis sp. nov., Limosilactobacillus albertensis sp. nov., Limosilactobacillus rudii sp. nov., Limosilactobacillus fastidiosus sp. nov., five novel Limosilactobacillus species isolated from the vertebrate gastrointestinal tract, and proposal of 6 subspecies of Limosilactobacillus reuteri adapted to the gastrointestinal tract of specific vertebrate hosts.</title>
        <authorList>
            <person name="Li F."/>
            <person name="Cheng C."/>
            <person name="Zheng J."/>
            <person name="Quevedo R.M."/>
            <person name="Li J."/>
            <person name="Roos S."/>
            <person name="Gaenzle M.G."/>
            <person name="Walter J."/>
        </authorList>
    </citation>
    <scope>NUCLEOTIDE SEQUENCE [LARGE SCALE GENOMIC DNA]</scope>
    <source>
        <strain evidence="2 3">STM2_1</strain>
    </source>
</reference>
<keyword evidence="3" id="KW-1185">Reference proteome</keyword>
<evidence type="ECO:0000313" key="2">
    <source>
        <dbReference type="EMBL" id="MBB1096900.1"/>
    </source>
</evidence>
<dbReference type="Pfam" id="PF06114">
    <property type="entry name" value="Peptidase_M78"/>
    <property type="match status" value="1"/>
</dbReference>
<dbReference type="InterPro" id="IPR010359">
    <property type="entry name" value="IrrE_HExxH"/>
</dbReference>
<dbReference type="RefSeq" id="WP_182595506.1">
    <property type="nucleotide sequence ID" value="NZ_JACIVA010000037.1"/>
</dbReference>
<organism evidence="2 3">
    <name type="scientific">Limosilactobacillus rudii</name>
    <dbReference type="NCBI Taxonomy" id="2759755"/>
    <lineage>
        <taxon>Bacteria</taxon>
        <taxon>Bacillati</taxon>
        <taxon>Bacillota</taxon>
        <taxon>Bacilli</taxon>
        <taxon>Lactobacillales</taxon>
        <taxon>Lactobacillaceae</taxon>
        <taxon>Limosilactobacillus</taxon>
    </lineage>
</organism>
<dbReference type="AlphaFoldDB" id="A0A7W3YMT7"/>
<evidence type="ECO:0000313" key="3">
    <source>
        <dbReference type="Proteomes" id="UP000517106"/>
    </source>
</evidence>
<dbReference type="EMBL" id="JACIVA010000037">
    <property type="protein sequence ID" value="MBB1096900.1"/>
    <property type="molecule type" value="Genomic_DNA"/>
</dbReference>
<evidence type="ECO:0000259" key="1">
    <source>
        <dbReference type="Pfam" id="PF06114"/>
    </source>
</evidence>
<accession>A0A7W3YMT7</accession>
<gene>
    <name evidence="2" type="ORF">H5S09_02905</name>
</gene>
<proteinExistence type="predicted"/>
<protein>
    <submittedName>
        <fullName evidence="2">ImmA/IrrE family metallo-endopeptidase</fullName>
    </submittedName>
</protein>